<feature type="region of interest" description="Disordered" evidence="4">
    <location>
        <begin position="420"/>
        <end position="442"/>
    </location>
</feature>
<dbReference type="InterPro" id="IPR002104">
    <property type="entry name" value="Integrase_catalytic"/>
</dbReference>
<keyword evidence="2" id="KW-0238">DNA-binding</keyword>
<organism evidence="6 7">
    <name type="scientific">Pseudoclavibacter caeni</name>
    <dbReference type="NCBI Taxonomy" id="908846"/>
    <lineage>
        <taxon>Bacteria</taxon>
        <taxon>Bacillati</taxon>
        <taxon>Actinomycetota</taxon>
        <taxon>Actinomycetes</taxon>
        <taxon>Micrococcales</taxon>
        <taxon>Microbacteriaceae</taxon>
        <taxon>Pseudoclavibacter</taxon>
    </lineage>
</organism>
<dbReference type="InterPro" id="IPR013762">
    <property type="entry name" value="Integrase-like_cat_sf"/>
</dbReference>
<dbReference type="GO" id="GO:0006310">
    <property type="term" value="P:DNA recombination"/>
    <property type="evidence" value="ECO:0007669"/>
    <property type="project" value="UniProtKB-KW"/>
</dbReference>
<dbReference type="PANTHER" id="PTHR30349">
    <property type="entry name" value="PHAGE INTEGRASE-RELATED"/>
    <property type="match status" value="1"/>
</dbReference>
<comment type="similarity">
    <text evidence="1">Belongs to the 'phage' integrase family.</text>
</comment>
<comment type="caution">
    <text evidence="6">The sequence shown here is derived from an EMBL/GenBank/DDBJ whole genome shotgun (WGS) entry which is preliminary data.</text>
</comment>
<dbReference type="InterPro" id="IPR010998">
    <property type="entry name" value="Integrase_recombinase_N"/>
</dbReference>
<keyword evidence="3" id="KW-0233">DNA recombination</keyword>
<dbReference type="SUPFAM" id="SSF56349">
    <property type="entry name" value="DNA breaking-rejoining enzymes"/>
    <property type="match status" value="1"/>
</dbReference>
<proteinExistence type="inferred from homology"/>
<dbReference type="PANTHER" id="PTHR30349:SF64">
    <property type="entry name" value="PROPHAGE INTEGRASE INTD-RELATED"/>
    <property type="match status" value="1"/>
</dbReference>
<dbReference type="Gene3D" id="1.10.443.10">
    <property type="entry name" value="Intergrase catalytic core"/>
    <property type="match status" value="1"/>
</dbReference>
<dbReference type="Proteomes" id="UP000481339">
    <property type="component" value="Unassembled WGS sequence"/>
</dbReference>
<feature type="domain" description="Tyr recombinase" evidence="5">
    <location>
        <begin position="219"/>
        <end position="411"/>
    </location>
</feature>
<accession>A0A7C8FRS1</accession>
<dbReference type="CDD" id="cd01189">
    <property type="entry name" value="INT_ICEBs1_C_like"/>
    <property type="match status" value="1"/>
</dbReference>
<dbReference type="OrthoDB" id="1822491at2"/>
<dbReference type="Gene3D" id="1.10.150.130">
    <property type="match status" value="1"/>
</dbReference>
<dbReference type="RefSeq" id="WP_158035174.1">
    <property type="nucleotide sequence ID" value="NZ_BAAAZV010000007.1"/>
</dbReference>
<dbReference type="PROSITE" id="PS51898">
    <property type="entry name" value="TYR_RECOMBINASE"/>
    <property type="match status" value="1"/>
</dbReference>
<dbReference type="Pfam" id="PF00589">
    <property type="entry name" value="Phage_integrase"/>
    <property type="match status" value="1"/>
</dbReference>
<reference evidence="6 7" key="1">
    <citation type="submission" date="2019-09" db="EMBL/GenBank/DDBJ databases">
        <title>Phylogeny of genus Pseudoclavibacter and closely related genus.</title>
        <authorList>
            <person name="Li Y."/>
        </authorList>
    </citation>
    <scope>NUCLEOTIDE SEQUENCE [LARGE SCALE GENOMIC DNA]</scope>
    <source>
        <strain evidence="6 7">JCM 16921</strain>
    </source>
</reference>
<evidence type="ECO:0000256" key="1">
    <source>
        <dbReference type="ARBA" id="ARBA00008857"/>
    </source>
</evidence>
<dbReference type="Pfam" id="PF26003">
    <property type="entry name" value="Integrase_N_phage"/>
    <property type="match status" value="1"/>
</dbReference>
<keyword evidence="7" id="KW-1185">Reference proteome</keyword>
<evidence type="ECO:0000256" key="4">
    <source>
        <dbReference type="SAM" id="MobiDB-lite"/>
    </source>
</evidence>
<evidence type="ECO:0000259" key="5">
    <source>
        <dbReference type="PROSITE" id="PS51898"/>
    </source>
</evidence>
<dbReference type="InterPro" id="IPR011010">
    <property type="entry name" value="DNA_brk_join_enz"/>
</dbReference>
<dbReference type="AlphaFoldDB" id="A0A7C8FRS1"/>
<dbReference type="GO" id="GO:0015074">
    <property type="term" value="P:DNA integration"/>
    <property type="evidence" value="ECO:0007669"/>
    <property type="project" value="InterPro"/>
</dbReference>
<feature type="region of interest" description="Disordered" evidence="4">
    <location>
        <begin position="1"/>
        <end position="44"/>
    </location>
</feature>
<evidence type="ECO:0000313" key="6">
    <source>
        <dbReference type="EMBL" id="KAB1633395.1"/>
    </source>
</evidence>
<dbReference type="EMBL" id="WBKA01000001">
    <property type="protein sequence ID" value="KAB1633395.1"/>
    <property type="molecule type" value="Genomic_DNA"/>
</dbReference>
<sequence length="442" mass="49471">MSTLKKTQQSSQKREAWGSLRRLPSGRWQARYPGPDGEMHTARTDDDKSLTFQTKTDARTWLAGVHMKIALGEWEPPSVIASRRQAAAAEEKARGVGFTEYAERWVKMIRSRPNRSGRMRAVGTVRSYKSKVAGYLVPEFGDTPIREIDADRIREMTDRLDKIPSPLNPKSKFNGITRPVLIVLMMILRQAARDGIVPAAPNVSIPGQKAVRRAEGQDGGEDVASLEQVEALYAATPQRWAIMVLLAAWCQLRRGECLGLQRRDIEWHEDGSATLHVRRQLNANTGDYSNLKSDAGRRSLSVPKFMRDRLEAHLRDSVAPEAKAPVVPTSVRGSVPLSNTRWGYIWGDARDAVRGLPLGFRFHDLRHTGLTLFAQEGATLAELMRRGGHADIRIVLRYQHATMSRDRELADRMSDRLLERMAKARSSQDGSESPAVDGDGHL</sequence>
<gene>
    <name evidence="6" type="ORF">F8O02_00125</name>
</gene>
<dbReference type="GO" id="GO:0003677">
    <property type="term" value="F:DNA binding"/>
    <property type="evidence" value="ECO:0007669"/>
    <property type="project" value="UniProtKB-KW"/>
</dbReference>
<protein>
    <submittedName>
        <fullName evidence="6">Site-specific integrase</fullName>
    </submittedName>
</protein>
<evidence type="ECO:0000313" key="7">
    <source>
        <dbReference type="Proteomes" id="UP000481339"/>
    </source>
</evidence>
<feature type="compositionally biased region" description="Polar residues" evidence="4">
    <location>
        <begin position="1"/>
        <end position="11"/>
    </location>
</feature>
<evidence type="ECO:0000256" key="2">
    <source>
        <dbReference type="ARBA" id="ARBA00023125"/>
    </source>
</evidence>
<dbReference type="InterPro" id="IPR058717">
    <property type="entry name" value="Phage_L5_Integrase_N"/>
</dbReference>
<dbReference type="InterPro" id="IPR050090">
    <property type="entry name" value="Tyrosine_recombinase_XerCD"/>
</dbReference>
<evidence type="ECO:0000256" key="3">
    <source>
        <dbReference type="ARBA" id="ARBA00023172"/>
    </source>
</evidence>
<name>A0A7C8FRS1_9MICO</name>